<proteinExistence type="predicted"/>
<dbReference type="EMBL" id="AMZH03013851">
    <property type="protein sequence ID" value="RRT48599.1"/>
    <property type="molecule type" value="Genomic_DNA"/>
</dbReference>
<protein>
    <submittedName>
        <fullName evidence="1">Uncharacterized protein</fullName>
    </submittedName>
</protein>
<gene>
    <name evidence="1" type="ORF">B296_00040259</name>
</gene>
<evidence type="ECO:0000313" key="1">
    <source>
        <dbReference type="EMBL" id="RRT48599.1"/>
    </source>
</evidence>
<name>A0A426YA50_ENSVE</name>
<accession>A0A426YA50</accession>
<sequence length="88" mass="10006">MDDIREGGVSLRASNRKAYELSVLNSFLQNAVLPLQRVRCLRMQSGDSHMLRFSESPTNTGLFPLNALSIFFPSRLKEKCYGRILQKS</sequence>
<reference evidence="1 2" key="1">
    <citation type="journal article" date="2014" name="Agronomy (Basel)">
        <title>A Draft Genome Sequence for Ensete ventricosum, the Drought-Tolerant Tree Against Hunger.</title>
        <authorList>
            <person name="Harrison J."/>
            <person name="Moore K.A."/>
            <person name="Paszkiewicz K."/>
            <person name="Jones T."/>
            <person name="Grant M."/>
            <person name="Ambacheew D."/>
            <person name="Muzemil S."/>
            <person name="Studholme D.J."/>
        </authorList>
    </citation>
    <scope>NUCLEOTIDE SEQUENCE [LARGE SCALE GENOMIC DNA]</scope>
</reference>
<comment type="caution">
    <text evidence="1">The sequence shown here is derived from an EMBL/GenBank/DDBJ whole genome shotgun (WGS) entry which is preliminary data.</text>
</comment>
<evidence type="ECO:0000313" key="2">
    <source>
        <dbReference type="Proteomes" id="UP000287651"/>
    </source>
</evidence>
<organism evidence="1 2">
    <name type="scientific">Ensete ventricosum</name>
    <name type="common">Abyssinian banana</name>
    <name type="synonym">Musa ensete</name>
    <dbReference type="NCBI Taxonomy" id="4639"/>
    <lineage>
        <taxon>Eukaryota</taxon>
        <taxon>Viridiplantae</taxon>
        <taxon>Streptophyta</taxon>
        <taxon>Embryophyta</taxon>
        <taxon>Tracheophyta</taxon>
        <taxon>Spermatophyta</taxon>
        <taxon>Magnoliopsida</taxon>
        <taxon>Liliopsida</taxon>
        <taxon>Zingiberales</taxon>
        <taxon>Musaceae</taxon>
        <taxon>Ensete</taxon>
    </lineage>
</organism>
<dbReference type="Proteomes" id="UP000287651">
    <property type="component" value="Unassembled WGS sequence"/>
</dbReference>
<dbReference type="AlphaFoldDB" id="A0A426YA50"/>